<evidence type="ECO:0000313" key="8">
    <source>
        <dbReference type="EMBL" id="GMM54065.1"/>
    </source>
</evidence>
<feature type="compositionally biased region" description="Basic residues" evidence="7">
    <location>
        <begin position="189"/>
        <end position="203"/>
    </location>
</feature>
<keyword evidence="4 6" id="KW-0694">RNA-binding</keyword>
<organism evidence="8 9">
    <name type="scientific">Maudiozyma humilis</name>
    <name type="common">Sour dough yeast</name>
    <name type="synonym">Kazachstania humilis</name>
    <dbReference type="NCBI Taxonomy" id="51915"/>
    <lineage>
        <taxon>Eukaryota</taxon>
        <taxon>Fungi</taxon>
        <taxon>Dikarya</taxon>
        <taxon>Ascomycota</taxon>
        <taxon>Saccharomycotina</taxon>
        <taxon>Saccharomycetes</taxon>
        <taxon>Saccharomycetales</taxon>
        <taxon>Saccharomycetaceae</taxon>
        <taxon>Maudiozyma</taxon>
    </lineage>
</organism>
<accession>A0AAV5RRL6</accession>
<dbReference type="GO" id="GO:0000178">
    <property type="term" value="C:exosome (RNase complex)"/>
    <property type="evidence" value="ECO:0007669"/>
    <property type="project" value="TreeGrafter"/>
</dbReference>
<comment type="subcellular location">
    <subcellularLocation>
        <location evidence="1 6">Nucleus</location>
    </subcellularLocation>
</comment>
<proteinExistence type="inferred from homology"/>
<dbReference type="InterPro" id="IPR011082">
    <property type="entry name" value="Exosome-assoc_fac/DNA_repair"/>
</dbReference>
<dbReference type="Pfam" id="PF04000">
    <property type="entry name" value="Sas10_Utp3"/>
    <property type="match status" value="1"/>
</dbReference>
<protein>
    <recommendedName>
        <fullName evidence="6">Exosome complex protein</fullName>
    </recommendedName>
</protein>
<evidence type="ECO:0000256" key="6">
    <source>
        <dbReference type="RuleBase" id="RU368003"/>
    </source>
</evidence>
<evidence type="ECO:0000256" key="4">
    <source>
        <dbReference type="ARBA" id="ARBA00022884"/>
    </source>
</evidence>
<keyword evidence="5 6" id="KW-0539">Nucleus</keyword>
<feature type="compositionally biased region" description="Basic and acidic residues" evidence="7">
    <location>
        <begin position="120"/>
        <end position="130"/>
    </location>
</feature>
<feature type="region of interest" description="Disordered" evidence="7">
    <location>
        <begin position="120"/>
        <end position="218"/>
    </location>
</feature>
<dbReference type="InterPro" id="IPR007146">
    <property type="entry name" value="Sas10/Utp3/C1D"/>
</dbReference>
<comment type="function">
    <text evidence="6">Required for exosome-dependent processing of pre-rRNA and small nucleolar RNA (snRNA) precursors. Involved in processing of 35S pre-rRNA at the A0, A1 and A2 sites.</text>
</comment>
<gene>
    <name evidence="8" type="ORF">DAKH74_006810</name>
</gene>
<sequence>MDQDIKKVRPYIANLRKQLDALRPRLEKLTAKPLDEQLLEQSSERTRLETTNTYAYVLNSLFFAYGKVVGLSAEEMAKIRTELERVQGYMKKAQGQDAAATKAARDQGRQQDAIKRELVRSLGGTDRDAEPTISKVHFQGKHTKFGAADGDNDKSAQGAADAQAEEPTTEYNSNLVSEITQRIKESKAKGSRPQRSKNNKVSKPKGGNNNNNNKRKRK</sequence>
<name>A0AAV5RRL6_MAUHU</name>
<dbReference type="GO" id="GO:0003723">
    <property type="term" value="F:RNA binding"/>
    <property type="evidence" value="ECO:0007669"/>
    <property type="project" value="UniProtKB-UniRule"/>
</dbReference>
<keyword evidence="9" id="KW-1185">Reference proteome</keyword>
<reference evidence="8 9" key="1">
    <citation type="journal article" date="2023" name="Elife">
        <title>Identification of key yeast species and microbe-microbe interactions impacting larval growth of Drosophila in the wild.</title>
        <authorList>
            <person name="Mure A."/>
            <person name="Sugiura Y."/>
            <person name="Maeda R."/>
            <person name="Honda K."/>
            <person name="Sakurai N."/>
            <person name="Takahashi Y."/>
            <person name="Watada M."/>
            <person name="Katoh T."/>
            <person name="Gotoh A."/>
            <person name="Gotoh Y."/>
            <person name="Taniguchi I."/>
            <person name="Nakamura K."/>
            <person name="Hayashi T."/>
            <person name="Katayama T."/>
            <person name="Uemura T."/>
            <person name="Hattori Y."/>
        </authorList>
    </citation>
    <scope>NUCLEOTIDE SEQUENCE [LARGE SCALE GENOMIC DNA]</scope>
    <source>
        <strain evidence="8 9">KH-74</strain>
    </source>
</reference>
<feature type="compositionally biased region" description="Polar residues" evidence="7">
    <location>
        <begin position="169"/>
        <end position="180"/>
    </location>
</feature>
<dbReference type="AlphaFoldDB" id="A0AAV5RRL6"/>
<dbReference type="PANTHER" id="PTHR15341">
    <property type="entry name" value="SUN-COR STEROID HORMONE RECEPTOR CO-REPRESSOR"/>
    <property type="match status" value="1"/>
</dbReference>
<dbReference type="GO" id="GO:0000460">
    <property type="term" value="P:maturation of 5.8S rRNA"/>
    <property type="evidence" value="ECO:0007669"/>
    <property type="project" value="TreeGrafter"/>
</dbReference>
<dbReference type="Proteomes" id="UP001377567">
    <property type="component" value="Unassembled WGS sequence"/>
</dbReference>
<dbReference type="GO" id="GO:0005730">
    <property type="term" value="C:nucleolus"/>
    <property type="evidence" value="ECO:0007669"/>
    <property type="project" value="TreeGrafter"/>
</dbReference>
<comment type="caution">
    <text evidence="8">The sequence shown here is derived from an EMBL/GenBank/DDBJ whole genome shotgun (WGS) entry which is preliminary data.</text>
</comment>
<evidence type="ECO:0000256" key="3">
    <source>
        <dbReference type="ARBA" id="ARBA00022552"/>
    </source>
</evidence>
<dbReference type="PANTHER" id="PTHR15341:SF3">
    <property type="entry name" value="NUCLEAR NUCLEIC ACID-BINDING PROTEIN C1D"/>
    <property type="match status" value="1"/>
</dbReference>
<evidence type="ECO:0000313" key="9">
    <source>
        <dbReference type="Proteomes" id="UP001377567"/>
    </source>
</evidence>
<evidence type="ECO:0000256" key="5">
    <source>
        <dbReference type="ARBA" id="ARBA00023242"/>
    </source>
</evidence>
<comment type="similarity">
    <text evidence="2 6">Belongs to the C1D family.</text>
</comment>
<evidence type="ECO:0000256" key="1">
    <source>
        <dbReference type="ARBA" id="ARBA00004123"/>
    </source>
</evidence>
<dbReference type="GO" id="GO:0010468">
    <property type="term" value="P:regulation of gene expression"/>
    <property type="evidence" value="ECO:0007669"/>
    <property type="project" value="TreeGrafter"/>
</dbReference>
<keyword evidence="3 6" id="KW-0698">rRNA processing</keyword>
<evidence type="ECO:0000256" key="2">
    <source>
        <dbReference type="ARBA" id="ARBA00009154"/>
    </source>
</evidence>
<evidence type="ECO:0000256" key="7">
    <source>
        <dbReference type="SAM" id="MobiDB-lite"/>
    </source>
</evidence>
<dbReference type="GO" id="GO:0003677">
    <property type="term" value="F:DNA binding"/>
    <property type="evidence" value="ECO:0007669"/>
    <property type="project" value="TreeGrafter"/>
</dbReference>
<dbReference type="EMBL" id="BTGD01000001">
    <property type="protein sequence ID" value="GMM54065.1"/>
    <property type="molecule type" value="Genomic_DNA"/>
</dbReference>